<evidence type="ECO:0000313" key="1">
    <source>
        <dbReference type="EMBL" id="JAP60079.1"/>
    </source>
</evidence>
<accession>A0A0V0J492</accession>
<dbReference type="EMBL" id="GEEE01022869">
    <property type="protein sequence ID" value="JAP40356.1"/>
    <property type="molecule type" value="Transcribed_RNA"/>
</dbReference>
<gene>
    <name evidence="1" type="ORF">TR128171</name>
</gene>
<dbReference type="AlphaFoldDB" id="A0A0V0J492"/>
<reference evidence="1" key="1">
    <citation type="submission" date="2016-01" db="EMBL/GenBank/DDBJ databases">
        <title>Reference transcriptome for the parasite Schistocephalus solidus: insights into the molecular evolution of parasitism.</title>
        <authorList>
            <person name="Hebert F.O."/>
            <person name="Grambauer S."/>
            <person name="Barber I."/>
            <person name="Landry C.R."/>
            <person name="Aubin-Horth N."/>
        </authorList>
    </citation>
    <scope>NUCLEOTIDE SEQUENCE</scope>
</reference>
<dbReference type="EMBL" id="GEEE01003146">
    <property type="protein sequence ID" value="JAP60079.1"/>
    <property type="molecule type" value="Transcribed_RNA"/>
</dbReference>
<proteinExistence type="predicted"/>
<organism evidence="1">
    <name type="scientific">Schistocephalus solidus</name>
    <name type="common">Tapeworm</name>
    <dbReference type="NCBI Taxonomy" id="70667"/>
    <lineage>
        <taxon>Eukaryota</taxon>
        <taxon>Metazoa</taxon>
        <taxon>Spiralia</taxon>
        <taxon>Lophotrochozoa</taxon>
        <taxon>Platyhelminthes</taxon>
        <taxon>Cestoda</taxon>
        <taxon>Eucestoda</taxon>
        <taxon>Diphyllobothriidea</taxon>
        <taxon>Diphyllobothriidae</taxon>
        <taxon>Schistocephalus</taxon>
    </lineage>
</organism>
<name>A0A0V0J492_SCHSO</name>
<sequence length="103" mass="11739">MSASKTPIFKSFTRTHPKSLVLANPYPTLPLQMEFKFSYPIVWVKTLSQINEFLHFVTTCLCIALNSVALCTHENHLGRCPMPYGDQSKNYLKSSLWCPLTSQ</sequence>
<protein>
    <submittedName>
        <fullName evidence="1">Uncharacterized protein</fullName>
    </submittedName>
</protein>